<evidence type="ECO:0000313" key="1">
    <source>
        <dbReference type="EMBL" id="SBO95620.1"/>
    </source>
</evidence>
<sequence length="59" mass="6395">MWRSRYAAAGAYRGRAALYAKIDRQGAETATKGLLTTAAWEYLKRAFAVGFGPRSGPAD</sequence>
<proteinExistence type="predicted"/>
<dbReference type="EMBL" id="LT559118">
    <property type="protein sequence ID" value="SBO95620.1"/>
    <property type="molecule type" value="Genomic_DNA"/>
</dbReference>
<name>A0A1M4E9Y8_9ACTN</name>
<reference evidence="1" key="1">
    <citation type="submission" date="2016-04" db="EMBL/GenBank/DDBJ databases">
        <authorList>
            <person name="Evans L.H."/>
            <person name="Alamgir A."/>
            <person name="Owens N."/>
            <person name="Weber N.D."/>
            <person name="Virtaneva K."/>
            <person name="Barbian K."/>
            <person name="Babar A."/>
            <person name="Rosenke K."/>
        </authorList>
    </citation>
    <scope>NUCLEOTIDE SEQUENCE</scope>
    <source>
        <strain evidence="1">Nono1</strain>
    </source>
</reference>
<organism evidence="1">
    <name type="scientific">Nonomuraea gerenzanensis</name>
    <dbReference type="NCBI Taxonomy" id="93944"/>
    <lineage>
        <taxon>Bacteria</taxon>
        <taxon>Bacillati</taxon>
        <taxon>Actinomycetota</taxon>
        <taxon>Actinomycetes</taxon>
        <taxon>Streptosporangiales</taxon>
        <taxon>Streptosporangiaceae</taxon>
        <taxon>Nonomuraea</taxon>
    </lineage>
</organism>
<protein>
    <submittedName>
        <fullName evidence="1">Uncharacterized protein</fullName>
    </submittedName>
</protein>
<gene>
    <name evidence="1" type="ORF">BN4615_P5136</name>
</gene>
<accession>A0A1M4E9Y8</accession>
<dbReference type="AlphaFoldDB" id="A0A1M4E9Y8"/>